<protein>
    <submittedName>
        <fullName evidence="1">Uncharacterized protein</fullName>
    </submittedName>
</protein>
<organism evidence="1 2">
    <name type="scientific">Micromonospora fulviviridis</name>
    <dbReference type="NCBI Taxonomy" id="47860"/>
    <lineage>
        <taxon>Bacteria</taxon>
        <taxon>Bacillati</taxon>
        <taxon>Actinomycetota</taxon>
        <taxon>Actinomycetes</taxon>
        <taxon>Micromonosporales</taxon>
        <taxon>Micromonosporaceae</taxon>
        <taxon>Micromonospora</taxon>
    </lineage>
</organism>
<dbReference type="EMBL" id="JBEXRX010000195">
    <property type="protein sequence ID" value="MEU0156516.1"/>
    <property type="molecule type" value="Genomic_DNA"/>
</dbReference>
<dbReference type="Proteomes" id="UP001550348">
    <property type="component" value="Unassembled WGS sequence"/>
</dbReference>
<comment type="caution">
    <text evidence="1">The sequence shown here is derived from an EMBL/GenBank/DDBJ whole genome shotgun (WGS) entry which is preliminary data.</text>
</comment>
<sequence length="160" mass="15492">MSAVHRAVAPGALDALAAALGGAHGTPRYVSGTVRRGAGGLVVEALAVVADTVVVPDLAAGAGDGALAGAVADPPDPVAGALRTASALLAQAAHTGLRQLPGGFRDRLRDAGAGLARLGLDRCGAALTGLAGALGADPGDAAVRAWVDAQIRLLVTAESR</sequence>
<accession>A0ABV2VUQ2</accession>
<gene>
    <name evidence="1" type="ORF">ABZ071_32475</name>
</gene>
<proteinExistence type="predicted"/>
<dbReference type="RefSeq" id="WP_355668020.1">
    <property type="nucleotide sequence ID" value="NZ_JBEXRX010000195.1"/>
</dbReference>
<evidence type="ECO:0000313" key="2">
    <source>
        <dbReference type="Proteomes" id="UP001550348"/>
    </source>
</evidence>
<evidence type="ECO:0000313" key="1">
    <source>
        <dbReference type="EMBL" id="MEU0156516.1"/>
    </source>
</evidence>
<name>A0ABV2VUQ2_9ACTN</name>
<reference evidence="1 2" key="1">
    <citation type="submission" date="2024-06" db="EMBL/GenBank/DDBJ databases">
        <title>The Natural Products Discovery Center: Release of the First 8490 Sequenced Strains for Exploring Actinobacteria Biosynthetic Diversity.</title>
        <authorList>
            <person name="Kalkreuter E."/>
            <person name="Kautsar S.A."/>
            <person name="Yang D."/>
            <person name="Bader C.D."/>
            <person name="Teijaro C.N."/>
            <person name="Fluegel L."/>
            <person name="Davis C.M."/>
            <person name="Simpson J.R."/>
            <person name="Lauterbach L."/>
            <person name="Steele A.D."/>
            <person name="Gui C."/>
            <person name="Meng S."/>
            <person name="Li G."/>
            <person name="Viehrig K."/>
            <person name="Ye F."/>
            <person name="Su P."/>
            <person name="Kiefer A.F."/>
            <person name="Nichols A."/>
            <person name="Cepeda A.J."/>
            <person name="Yan W."/>
            <person name="Fan B."/>
            <person name="Jiang Y."/>
            <person name="Adhikari A."/>
            <person name="Zheng C.-J."/>
            <person name="Schuster L."/>
            <person name="Cowan T.M."/>
            <person name="Smanski M.J."/>
            <person name="Chevrette M.G."/>
            <person name="De Carvalho L.P.S."/>
            <person name="Shen B."/>
        </authorList>
    </citation>
    <scope>NUCLEOTIDE SEQUENCE [LARGE SCALE GENOMIC DNA]</scope>
    <source>
        <strain evidence="1 2">NPDC006286</strain>
    </source>
</reference>
<keyword evidence="2" id="KW-1185">Reference proteome</keyword>